<feature type="transmembrane region" description="Helical" evidence="6">
    <location>
        <begin position="176"/>
        <end position="194"/>
    </location>
</feature>
<dbReference type="CDD" id="cd17324">
    <property type="entry name" value="MFS_NepI_like"/>
    <property type="match status" value="1"/>
</dbReference>
<evidence type="ECO:0000256" key="1">
    <source>
        <dbReference type="ARBA" id="ARBA00004651"/>
    </source>
</evidence>
<dbReference type="SUPFAM" id="SSF103473">
    <property type="entry name" value="MFS general substrate transporter"/>
    <property type="match status" value="1"/>
</dbReference>
<feature type="transmembrane region" description="Helical" evidence="6">
    <location>
        <begin position="147"/>
        <end position="170"/>
    </location>
</feature>
<keyword evidence="4 6" id="KW-1133">Transmembrane helix</keyword>
<feature type="domain" description="Major facilitator superfamily (MFS) profile" evidence="7">
    <location>
        <begin position="20"/>
        <end position="400"/>
    </location>
</feature>
<keyword evidence="2" id="KW-1003">Cell membrane</keyword>
<feature type="transmembrane region" description="Helical" evidence="6">
    <location>
        <begin position="54"/>
        <end position="75"/>
    </location>
</feature>
<reference evidence="9" key="1">
    <citation type="journal article" date="2019" name="Int. J. Syst. Evol. Microbiol.">
        <title>The Global Catalogue of Microorganisms (GCM) 10K type strain sequencing project: providing services to taxonomists for standard genome sequencing and annotation.</title>
        <authorList>
            <consortium name="The Broad Institute Genomics Platform"/>
            <consortium name="The Broad Institute Genome Sequencing Center for Infectious Disease"/>
            <person name="Wu L."/>
            <person name="Ma J."/>
        </authorList>
    </citation>
    <scope>NUCLEOTIDE SEQUENCE [LARGE SCALE GENOMIC DNA]</scope>
    <source>
        <strain evidence="9">JCM 18956</strain>
    </source>
</reference>
<dbReference type="PROSITE" id="PS50850">
    <property type="entry name" value="MFS"/>
    <property type="match status" value="1"/>
</dbReference>
<evidence type="ECO:0000256" key="6">
    <source>
        <dbReference type="SAM" id="Phobius"/>
    </source>
</evidence>
<dbReference type="EMBL" id="BAABLM010000009">
    <property type="protein sequence ID" value="GAA4683026.1"/>
    <property type="molecule type" value="Genomic_DNA"/>
</dbReference>
<comment type="caution">
    <text evidence="8">The sequence shown here is derived from an EMBL/GenBank/DDBJ whole genome shotgun (WGS) entry which is preliminary data.</text>
</comment>
<protein>
    <submittedName>
        <fullName evidence="8">MFS transporter</fullName>
    </submittedName>
</protein>
<feature type="transmembrane region" description="Helical" evidence="6">
    <location>
        <begin position="339"/>
        <end position="358"/>
    </location>
</feature>
<organism evidence="8 9">
    <name type="scientific">Frondihabitans cladoniiphilus</name>
    <dbReference type="NCBI Taxonomy" id="715785"/>
    <lineage>
        <taxon>Bacteria</taxon>
        <taxon>Bacillati</taxon>
        <taxon>Actinomycetota</taxon>
        <taxon>Actinomycetes</taxon>
        <taxon>Micrococcales</taxon>
        <taxon>Microbacteriaceae</taxon>
        <taxon>Frondihabitans</taxon>
    </lineage>
</organism>
<keyword evidence="5 6" id="KW-0472">Membrane</keyword>
<comment type="subcellular location">
    <subcellularLocation>
        <location evidence="1">Cell membrane</location>
        <topology evidence="1">Multi-pass membrane protein</topology>
    </subcellularLocation>
</comment>
<dbReference type="InterPro" id="IPR036259">
    <property type="entry name" value="MFS_trans_sf"/>
</dbReference>
<dbReference type="Proteomes" id="UP001501295">
    <property type="component" value="Unassembled WGS sequence"/>
</dbReference>
<dbReference type="InterPro" id="IPR011701">
    <property type="entry name" value="MFS"/>
</dbReference>
<feature type="transmembrane region" description="Helical" evidence="6">
    <location>
        <begin position="370"/>
        <end position="392"/>
    </location>
</feature>
<dbReference type="PANTHER" id="PTHR43124:SF3">
    <property type="entry name" value="CHLORAMPHENICOL EFFLUX PUMP RV0191"/>
    <property type="match status" value="1"/>
</dbReference>
<feature type="transmembrane region" description="Helical" evidence="6">
    <location>
        <begin position="251"/>
        <end position="271"/>
    </location>
</feature>
<dbReference type="InterPro" id="IPR020846">
    <property type="entry name" value="MFS_dom"/>
</dbReference>
<evidence type="ECO:0000256" key="3">
    <source>
        <dbReference type="ARBA" id="ARBA00022692"/>
    </source>
</evidence>
<dbReference type="Gene3D" id="1.20.1250.20">
    <property type="entry name" value="MFS general substrate transporter like domains"/>
    <property type="match status" value="1"/>
</dbReference>
<feature type="transmembrane region" description="Helical" evidence="6">
    <location>
        <begin position="283"/>
        <end position="302"/>
    </location>
</feature>
<keyword evidence="3 6" id="KW-0812">Transmembrane</keyword>
<feature type="transmembrane region" description="Helical" evidence="6">
    <location>
        <begin position="215"/>
        <end position="239"/>
    </location>
</feature>
<feature type="transmembrane region" description="Helical" evidence="6">
    <location>
        <begin position="115"/>
        <end position="135"/>
    </location>
</feature>
<feature type="transmembrane region" description="Helical" evidence="6">
    <location>
        <begin position="308"/>
        <end position="332"/>
    </location>
</feature>
<dbReference type="PANTHER" id="PTHR43124">
    <property type="entry name" value="PURINE EFFLUX PUMP PBUE"/>
    <property type="match status" value="1"/>
</dbReference>
<evidence type="ECO:0000256" key="5">
    <source>
        <dbReference type="ARBA" id="ARBA00023136"/>
    </source>
</evidence>
<accession>A0ABP8W7P2</accession>
<dbReference type="Pfam" id="PF07690">
    <property type="entry name" value="MFS_1"/>
    <property type="match status" value="1"/>
</dbReference>
<evidence type="ECO:0000256" key="4">
    <source>
        <dbReference type="ARBA" id="ARBA00022989"/>
    </source>
</evidence>
<feature type="transmembrane region" description="Helical" evidence="6">
    <location>
        <begin position="87"/>
        <end position="109"/>
    </location>
</feature>
<evidence type="ECO:0000313" key="9">
    <source>
        <dbReference type="Proteomes" id="UP001501295"/>
    </source>
</evidence>
<evidence type="ECO:0000313" key="8">
    <source>
        <dbReference type="EMBL" id="GAA4683026.1"/>
    </source>
</evidence>
<dbReference type="InterPro" id="IPR001958">
    <property type="entry name" value="Tet-R_TetA/multi-R_MdtG-like"/>
</dbReference>
<proteinExistence type="predicted"/>
<feature type="transmembrane region" description="Helical" evidence="6">
    <location>
        <begin position="20"/>
        <end position="42"/>
    </location>
</feature>
<dbReference type="RefSeq" id="WP_345376819.1">
    <property type="nucleotide sequence ID" value="NZ_BAABLM010000009.1"/>
</dbReference>
<evidence type="ECO:0000256" key="2">
    <source>
        <dbReference type="ARBA" id="ARBA00022475"/>
    </source>
</evidence>
<gene>
    <name evidence="8" type="ORF">GCM10025780_30850</name>
</gene>
<evidence type="ECO:0000259" key="7">
    <source>
        <dbReference type="PROSITE" id="PS50850"/>
    </source>
</evidence>
<keyword evidence="9" id="KW-1185">Reference proteome</keyword>
<dbReference type="PRINTS" id="PR01035">
    <property type="entry name" value="TCRTETA"/>
</dbReference>
<name>A0ABP8W7P2_9MICO</name>
<sequence length="400" mass="40197">MSTTAASSTSTGTTGRLPFVVPLLAVGTFLMCTSEFIVAGLLQQISTGLSVSVSQVGLLITAFAIGMVVGAPVMAVATLRLPRRATLVLALLVFALGHVVAALSGSFAIVLGARVLTAVATGAFWSVASVVATTAAGPARSSRALGVMMSGVGLATVAGVPLGSFAGQLLGWRGTFWGLAVLAGIAAVVIRRFAPADEQRPPQSARSEISALASGRTWLLVAGTVLVTGAYMGAFSYISPLLTRRTGLPEWAVPLVLVCFGIGSLIGTNVAGRLADRRPLRTFLTATIGVGIVLALLLPLSALPVPTVVLVVLLGVVGMAVPPVATGLAVRFAPSAPTLAAALAVAAFNAGTAIASWIESDALSGPLGVTAPETIGIVMVVLGAIPLTILAVRHTTSPAE</sequence>
<dbReference type="InterPro" id="IPR050189">
    <property type="entry name" value="MFS_Efflux_Transporters"/>
</dbReference>